<comment type="caution">
    <text evidence="2">The sequence shown here is derived from an EMBL/GenBank/DDBJ whole genome shotgun (WGS) entry which is preliminary data.</text>
</comment>
<protein>
    <submittedName>
        <fullName evidence="2">Uncharacterized protein</fullName>
    </submittedName>
</protein>
<keyword evidence="3" id="KW-1185">Reference proteome</keyword>
<evidence type="ECO:0000256" key="1">
    <source>
        <dbReference type="SAM" id="MobiDB-lite"/>
    </source>
</evidence>
<feature type="region of interest" description="Disordered" evidence="1">
    <location>
        <begin position="67"/>
        <end position="92"/>
    </location>
</feature>
<evidence type="ECO:0000313" key="2">
    <source>
        <dbReference type="EMBL" id="GKV38837.1"/>
    </source>
</evidence>
<proteinExistence type="predicted"/>
<organism evidence="2 3">
    <name type="scientific">Rubroshorea leprosula</name>
    <dbReference type="NCBI Taxonomy" id="152421"/>
    <lineage>
        <taxon>Eukaryota</taxon>
        <taxon>Viridiplantae</taxon>
        <taxon>Streptophyta</taxon>
        <taxon>Embryophyta</taxon>
        <taxon>Tracheophyta</taxon>
        <taxon>Spermatophyta</taxon>
        <taxon>Magnoliopsida</taxon>
        <taxon>eudicotyledons</taxon>
        <taxon>Gunneridae</taxon>
        <taxon>Pentapetalae</taxon>
        <taxon>rosids</taxon>
        <taxon>malvids</taxon>
        <taxon>Malvales</taxon>
        <taxon>Dipterocarpaceae</taxon>
        <taxon>Rubroshorea</taxon>
    </lineage>
</organism>
<name>A0AAV5LNT7_9ROSI</name>
<sequence length="92" mass="9920">MALNKFQSGITDNRSPMHPNRTSKSCFSLEDNKPALGFLNHLSSRNQREILPKANTQDDITSSSVVLTSGNNLMGNGPTPQSGKNCSSKPDS</sequence>
<accession>A0AAV5LNT7</accession>
<feature type="region of interest" description="Disordered" evidence="1">
    <location>
        <begin position="1"/>
        <end position="25"/>
    </location>
</feature>
<gene>
    <name evidence="2" type="ORF">SLEP1_g46702</name>
</gene>
<dbReference type="AlphaFoldDB" id="A0AAV5LNT7"/>
<dbReference type="Proteomes" id="UP001054252">
    <property type="component" value="Unassembled WGS sequence"/>
</dbReference>
<reference evidence="2 3" key="1">
    <citation type="journal article" date="2021" name="Commun. Biol.">
        <title>The genome of Shorea leprosula (Dipterocarpaceae) highlights the ecological relevance of drought in aseasonal tropical rainforests.</title>
        <authorList>
            <person name="Ng K.K.S."/>
            <person name="Kobayashi M.J."/>
            <person name="Fawcett J.A."/>
            <person name="Hatakeyama M."/>
            <person name="Paape T."/>
            <person name="Ng C.H."/>
            <person name="Ang C.C."/>
            <person name="Tnah L.H."/>
            <person name="Lee C.T."/>
            <person name="Nishiyama T."/>
            <person name="Sese J."/>
            <person name="O'Brien M.J."/>
            <person name="Copetti D."/>
            <person name="Mohd Noor M.I."/>
            <person name="Ong R.C."/>
            <person name="Putra M."/>
            <person name="Sireger I.Z."/>
            <person name="Indrioko S."/>
            <person name="Kosugi Y."/>
            <person name="Izuno A."/>
            <person name="Isagi Y."/>
            <person name="Lee S.L."/>
            <person name="Shimizu K.K."/>
        </authorList>
    </citation>
    <scope>NUCLEOTIDE SEQUENCE [LARGE SCALE GENOMIC DNA]</scope>
    <source>
        <strain evidence="2">214</strain>
    </source>
</reference>
<dbReference type="EMBL" id="BPVZ01000131">
    <property type="protein sequence ID" value="GKV38837.1"/>
    <property type="molecule type" value="Genomic_DNA"/>
</dbReference>
<evidence type="ECO:0000313" key="3">
    <source>
        <dbReference type="Proteomes" id="UP001054252"/>
    </source>
</evidence>